<dbReference type="RefSeq" id="WP_090640162.1">
    <property type="nucleotide sequence ID" value="NZ_CVRB01000007.1"/>
</dbReference>
<dbReference type="PANTHER" id="PTHR33990">
    <property type="entry name" value="PROTEIN YJDN-RELATED"/>
    <property type="match status" value="1"/>
</dbReference>
<evidence type="ECO:0000313" key="2">
    <source>
        <dbReference type="EMBL" id="CRK85217.1"/>
    </source>
</evidence>
<evidence type="ECO:0000313" key="3">
    <source>
        <dbReference type="Proteomes" id="UP000199087"/>
    </source>
</evidence>
<keyword evidence="3" id="KW-1185">Reference proteome</keyword>
<evidence type="ECO:0000259" key="1">
    <source>
        <dbReference type="Pfam" id="PF06983"/>
    </source>
</evidence>
<dbReference type="InterPro" id="IPR028973">
    <property type="entry name" value="PhnB-like"/>
</dbReference>
<dbReference type="PANTHER" id="PTHR33990:SF1">
    <property type="entry name" value="PROTEIN YJDN"/>
    <property type="match status" value="1"/>
</dbReference>
<dbReference type="Pfam" id="PF06983">
    <property type="entry name" value="3-dmu-9_3-mt"/>
    <property type="match status" value="1"/>
</dbReference>
<sequence>MGAQLNSYLMSEDARSQAAFYVESLGGEILLLKTFGEAPGTPEAMKDKVMHLSLMVAEKNMLMISDSFEPVSSSRSISLALTYDNESEAREAYAKLGEGGENKYPFALQPWGAYYGEVIDKFGVTWMITKP</sequence>
<dbReference type="AlphaFoldDB" id="A0A0U1P4Q3"/>
<feature type="domain" description="PhnB-like" evidence="1">
    <location>
        <begin position="10"/>
        <end position="129"/>
    </location>
</feature>
<dbReference type="STRING" id="1499688.BN000_05289"/>
<protein>
    <submittedName>
        <fullName evidence="2">Glyoxalase/bleomycin resistance protein</fullName>
    </submittedName>
</protein>
<dbReference type="CDD" id="cd06588">
    <property type="entry name" value="PhnB_like"/>
    <property type="match status" value="1"/>
</dbReference>
<accession>A0A0U1P4Q3</accession>
<dbReference type="InterPro" id="IPR029068">
    <property type="entry name" value="Glyas_Bleomycin-R_OHBP_Dase"/>
</dbReference>
<dbReference type="EMBL" id="CVRB01000007">
    <property type="protein sequence ID" value="CRK85217.1"/>
    <property type="molecule type" value="Genomic_DNA"/>
</dbReference>
<dbReference type="Gene3D" id="3.10.180.10">
    <property type="entry name" value="2,3-Dihydroxybiphenyl 1,2-Dioxygenase, domain 1"/>
    <property type="match status" value="1"/>
</dbReference>
<organism evidence="2 3">
    <name type="scientific">Neobacillus massiliamazoniensis</name>
    <dbReference type="NCBI Taxonomy" id="1499688"/>
    <lineage>
        <taxon>Bacteria</taxon>
        <taxon>Bacillati</taxon>
        <taxon>Bacillota</taxon>
        <taxon>Bacilli</taxon>
        <taxon>Bacillales</taxon>
        <taxon>Bacillaceae</taxon>
        <taxon>Neobacillus</taxon>
    </lineage>
</organism>
<reference evidence="3" key="1">
    <citation type="submission" date="2015-05" db="EMBL/GenBank/DDBJ databases">
        <authorList>
            <person name="Urmite Genomes"/>
        </authorList>
    </citation>
    <scope>NUCLEOTIDE SEQUENCE [LARGE SCALE GENOMIC DNA]</scope>
    <source>
        <strain evidence="3">LF1</strain>
    </source>
</reference>
<gene>
    <name evidence="2" type="ORF">BN000_05289</name>
</gene>
<dbReference type="Proteomes" id="UP000199087">
    <property type="component" value="Unassembled WGS sequence"/>
</dbReference>
<name>A0A0U1P4Q3_9BACI</name>
<dbReference type="SUPFAM" id="SSF54593">
    <property type="entry name" value="Glyoxalase/Bleomycin resistance protein/Dihydroxybiphenyl dioxygenase"/>
    <property type="match status" value="1"/>
</dbReference>
<dbReference type="OrthoDB" id="9795306at2"/>
<proteinExistence type="predicted"/>